<dbReference type="RefSeq" id="WP_173080864.1">
    <property type="nucleotide sequence ID" value="NZ_BLTE01000001.1"/>
</dbReference>
<dbReference type="GO" id="GO:0009103">
    <property type="term" value="P:lipopolysaccharide biosynthetic process"/>
    <property type="evidence" value="ECO:0007669"/>
    <property type="project" value="TreeGrafter"/>
</dbReference>
<reference evidence="3 4" key="1">
    <citation type="submission" date="2020-04" db="EMBL/GenBank/DDBJ databases">
        <authorList>
            <consortium name="Desulfovibrio sp. FSS-1 genome sequencing consortium"/>
            <person name="Shimoshige H."/>
            <person name="Kobayashi H."/>
            <person name="Maekawa T."/>
        </authorList>
    </citation>
    <scope>NUCLEOTIDE SEQUENCE [LARGE SCALE GENOMIC DNA]</scope>
    <source>
        <strain evidence="3 4">SIID29052-01</strain>
    </source>
</reference>
<accession>A0A6V8LR73</accession>
<feature type="domain" description="Glycosyl transferase family 1" evidence="2">
    <location>
        <begin position="195"/>
        <end position="346"/>
    </location>
</feature>
<dbReference type="SUPFAM" id="SSF53756">
    <property type="entry name" value="UDP-Glycosyltransferase/glycogen phosphorylase"/>
    <property type="match status" value="1"/>
</dbReference>
<evidence type="ECO:0000256" key="1">
    <source>
        <dbReference type="ARBA" id="ARBA00022679"/>
    </source>
</evidence>
<reference evidence="3 4" key="2">
    <citation type="submission" date="2020-05" db="EMBL/GenBank/DDBJ databases">
        <title>Draft genome sequence of Desulfovibrio sp. strainFSS-1.</title>
        <authorList>
            <person name="Shimoshige H."/>
            <person name="Kobayashi H."/>
            <person name="Maekawa T."/>
        </authorList>
    </citation>
    <scope>NUCLEOTIDE SEQUENCE [LARGE SCALE GENOMIC DNA]</scope>
    <source>
        <strain evidence="3 4">SIID29052-01</strain>
    </source>
</reference>
<dbReference type="Gene3D" id="3.40.50.2000">
    <property type="entry name" value="Glycogen Phosphorylase B"/>
    <property type="match status" value="2"/>
</dbReference>
<dbReference type="FunFam" id="3.40.50.2000:FF:000119">
    <property type="entry name" value="Glycosyl transferase group 1"/>
    <property type="match status" value="1"/>
</dbReference>
<dbReference type="InterPro" id="IPR001296">
    <property type="entry name" value="Glyco_trans_1"/>
</dbReference>
<keyword evidence="4" id="KW-1185">Reference proteome</keyword>
<comment type="caution">
    <text evidence="3">The sequence shown here is derived from an EMBL/GenBank/DDBJ whole genome shotgun (WGS) entry which is preliminary data.</text>
</comment>
<dbReference type="Proteomes" id="UP000494245">
    <property type="component" value="Unassembled WGS sequence"/>
</dbReference>
<sequence>MLVGFDVSQTGAGKAGCGYLAHGLVHALAARGVRFVFYPHFGDLYWEPRPGACSCPGEGRRGPTFRWFERSKRFWREPPEDFEARLGGPDVVHSNNFFCPVGLKRARQVYTLYDLSFLENPGWTTEQNRVGCLDGVFGASLRADWIVSISRASLEHFLRVFPHYPRERTSVMHLASRFGLGSAMRVPARLKGVEPGKFWLCVGTIEPRKNQERLFEALARLGGKRPLVLAGGRGWLMDEMGRKVNALGLASRVKLTGYVDDAELAWLYANCFGFVYPSLFEGFGLPVLEAMSLGAPVITSGVSSLPEVAGDAALLVDPLDAGSIAAAMARLESDEVLRRELSRRGEAQAARFSWDAAAGVALEAYGRVLELPLLGS</sequence>
<evidence type="ECO:0000313" key="3">
    <source>
        <dbReference type="EMBL" id="GFK92629.1"/>
    </source>
</evidence>
<organism evidence="3 4">
    <name type="scientific">Fundidesulfovibrio magnetotacticus</name>
    <dbReference type="NCBI Taxonomy" id="2730080"/>
    <lineage>
        <taxon>Bacteria</taxon>
        <taxon>Pseudomonadati</taxon>
        <taxon>Thermodesulfobacteriota</taxon>
        <taxon>Desulfovibrionia</taxon>
        <taxon>Desulfovibrionales</taxon>
        <taxon>Desulfovibrionaceae</taxon>
        <taxon>Fundidesulfovibrio</taxon>
    </lineage>
</organism>
<keyword evidence="3" id="KW-0328">Glycosyltransferase</keyword>
<dbReference type="EMBL" id="BLTE01000001">
    <property type="protein sequence ID" value="GFK92629.1"/>
    <property type="molecule type" value="Genomic_DNA"/>
</dbReference>
<dbReference type="GO" id="GO:0016757">
    <property type="term" value="F:glycosyltransferase activity"/>
    <property type="evidence" value="ECO:0007669"/>
    <property type="project" value="UniProtKB-KW"/>
</dbReference>
<dbReference type="EC" id="2.4.1.291" evidence="3"/>
<name>A0A6V8LR73_9BACT</name>
<dbReference type="PANTHER" id="PTHR46401">
    <property type="entry name" value="GLYCOSYLTRANSFERASE WBBK-RELATED"/>
    <property type="match status" value="1"/>
</dbReference>
<evidence type="ECO:0000313" key="4">
    <source>
        <dbReference type="Proteomes" id="UP000494245"/>
    </source>
</evidence>
<evidence type="ECO:0000259" key="2">
    <source>
        <dbReference type="Pfam" id="PF00534"/>
    </source>
</evidence>
<dbReference type="Pfam" id="PF00534">
    <property type="entry name" value="Glycos_transf_1"/>
    <property type="match status" value="1"/>
</dbReference>
<proteinExistence type="predicted"/>
<dbReference type="AlphaFoldDB" id="A0A6V8LR73"/>
<dbReference type="PANTHER" id="PTHR46401:SF2">
    <property type="entry name" value="GLYCOSYLTRANSFERASE WBBK-RELATED"/>
    <property type="match status" value="1"/>
</dbReference>
<dbReference type="CDD" id="cd03809">
    <property type="entry name" value="GT4_MtfB-like"/>
    <property type="match status" value="1"/>
</dbReference>
<gene>
    <name evidence="3" type="primary">pglJ_1</name>
    <name evidence="3" type="ORF">NNJEOMEG_00454</name>
</gene>
<keyword evidence="1 3" id="KW-0808">Transferase</keyword>
<protein>
    <submittedName>
        <fullName evidence="3">N-acetylgalactosamine-N, N'-diacetylbacillosaminyl-diphospho-undecaprenol 4-alpha-N-acetylgalactosaminyltransferase</fullName>
        <ecNumber evidence="3">2.4.1.291</ecNumber>
    </submittedName>
</protein>